<sequence>MEQMLTTIYVEQYITTCRRTPSNKKSQVHATSLIWRLVCMQCMNTESEE</sequence>
<dbReference type="AlphaFoldDB" id="A0ABD1MCS0"/>
<organism evidence="1 2">
    <name type="scientific">Flemingia macrophylla</name>
    <dbReference type="NCBI Taxonomy" id="520843"/>
    <lineage>
        <taxon>Eukaryota</taxon>
        <taxon>Viridiplantae</taxon>
        <taxon>Streptophyta</taxon>
        <taxon>Embryophyta</taxon>
        <taxon>Tracheophyta</taxon>
        <taxon>Spermatophyta</taxon>
        <taxon>Magnoliopsida</taxon>
        <taxon>eudicotyledons</taxon>
        <taxon>Gunneridae</taxon>
        <taxon>Pentapetalae</taxon>
        <taxon>rosids</taxon>
        <taxon>fabids</taxon>
        <taxon>Fabales</taxon>
        <taxon>Fabaceae</taxon>
        <taxon>Papilionoideae</taxon>
        <taxon>50 kb inversion clade</taxon>
        <taxon>NPAAA clade</taxon>
        <taxon>indigoferoid/millettioid clade</taxon>
        <taxon>Phaseoleae</taxon>
        <taxon>Flemingia</taxon>
    </lineage>
</organism>
<reference evidence="1 2" key="1">
    <citation type="submission" date="2024-08" db="EMBL/GenBank/DDBJ databases">
        <title>Insights into the chromosomal genome structure of Flemingia macrophylla.</title>
        <authorList>
            <person name="Ding Y."/>
            <person name="Zhao Y."/>
            <person name="Bi W."/>
            <person name="Wu M."/>
            <person name="Zhao G."/>
            <person name="Gong Y."/>
            <person name="Li W."/>
            <person name="Zhang P."/>
        </authorList>
    </citation>
    <scope>NUCLEOTIDE SEQUENCE [LARGE SCALE GENOMIC DNA]</scope>
    <source>
        <strain evidence="1">DYQJB</strain>
        <tissue evidence="1">Leaf</tissue>
    </source>
</reference>
<accession>A0ABD1MCS0</accession>
<proteinExistence type="predicted"/>
<gene>
    <name evidence="1" type="ORF">Fmac_014789</name>
</gene>
<evidence type="ECO:0000313" key="2">
    <source>
        <dbReference type="Proteomes" id="UP001603857"/>
    </source>
</evidence>
<evidence type="ECO:0000313" key="1">
    <source>
        <dbReference type="EMBL" id="KAL2333576.1"/>
    </source>
</evidence>
<dbReference type="EMBL" id="JBGMDY010000005">
    <property type="protein sequence ID" value="KAL2333576.1"/>
    <property type="molecule type" value="Genomic_DNA"/>
</dbReference>
<comment type="caution">
    <text evidence="1">The sequence shown here is derived from an EMBL/GenBank/DDBJ whole genome shotgun (WGS) entry which is preliminary data.</text>
</comment>
<dbReference type="Proteomes" id="UP001603857">
    <property type="component" value="Unassembled WGS sequence"/>
</dbReference>
<keyword evidence="2" id="KW-1185">Reference proteome</keyword>
<protein>
    <submittedName>
        <fullName evidence="1">Uncharacterized protein</fullName>
    </submittedName>
</protein>
<name>A0ABD1MCS0_9FABA</name>